<organism evidence="2">
    <name type="scientific">hydrocarbon metagenome</name>
    <dbReference type="NCBI Taxonomy" id="938273"/>
    <lineage>
        <taxon>unclassified sequences</taxon>
        <taxon>metagenomes</taxon>
        <taxon>ecological metagenomes</taxon>
    </lineage>
</organism>
<gene>
    <name evidence="2" type="ORF">ASZ90_005702</name>
</gene>
<dbReference type="AlphaFoldDB" id="A0A0W8FUQ3"/>
<evidence type="ECO:0000256" key="1">
    <source>
        <dbReference type="SAM" id="Coils"/>
    </source>
</evidence>
<proteinExistence type="predicted"/>
<evidence type="ECO:0000313" key="2">
    <source>
        <dbReference type="EMBL" id="KUG24489.1"/>
    </source>
</evidence>
<dbReference type="Pfam" id="PF16256">
    <property type="entry name" value="DUF4911"/>
    <property type="match status" value="1"/>
</dbReference>
<dbReference type="InterPro" id="IPR032587">
    <property type="entry name" value="DUF4911"/>
</dbReference>
<accession>A0A0W8FUQ3</accession>
<protein>
    <recommendedName>
        <fullName evidence="3">DUF4911 domain-containing protein</fullName>
    </recommendedName>
</protein>
<evidence type="ECO:0008006" key="3">
    <source>
        <dbReference type="Google" id="ProtNLM"/>
    </source>
</evidence>
<keyword evidence="1" id="KW-0175">Coiled coil</keyword>
<sequence>MIFKLIDDNKKVKMVKKYYKLKRKDISIIQFIIEGYEGMATVTTTDPRAAIIQVSIIPDFLSEIKNVINDLKNKYQMEEINYPEKQQQV</sequence>
<comment type="caution">
    <text evidence="2">The sequence shown here is derived from an EMBL/GenBank/DDBJ whole genome shotgun (WGS) entry which is preliminary data.</text>
</comment>
<dbReference type="EMBL" id="LNQE01000845">
    <property type="protein sequence ID" value="KUG24489.1"/>
    <property type="molecule type" value="Genomic_DNA"/>
</dbReference>
<reference evidence="2" key="1">
    <citation type="journal article" date="2015" name="Proc. Natl. Acad. Sci. U.S.A.">
        <title>Networks of energetic and metabolic interactions define dynamics in microbial communities.</title>
        <authorList>
            <person name="Embree M."/>
            <person name="Liu J.K."/>
            <person name="Al-Bassam M.M."/>
            <person name="Zengler K."/>
        </authorList>
    </citation>
    <scope>NUCLEOTIDE SEQUENCE</scope>
</reference>
<name>A0A0W8FUQ3_9ZZZZ</name>
<feature type="coiled-coil region" evidence="1">
    <location>
        <begin position="61"/>
        <end position="88"/>
    </location>
</feature>